<comment type="caution">
    <text evidence="2">The sequence shown here is derived from an EMBL/GenBank/DDBJ whole genome shotgun (WGS) entry which is preliminary data.</text>
</comment>
<proteinExistence type="predicted"/>
<dbReference type="Proteomes" id="UP001597296">
    <property type="component" value="Unassembled WGS sequence"/>
</dbReference>
<dbReference type="EMBL" id="JBHUIY010000019">
    <property type="protein sequence ID" value="MFD2234255.1"/>
    <property type="molecule type" value="Genomic_DNA"/>
</dbReference>
<evidence type="ECO:0000256" key="1">
    <source>
        <dbReference type="SAM" id="SignalP"/>
    </source>
</evidence>
<name>A0ABW5CAK4_9PROT</name>
<evidence type="ECO:0000313" key="2">
    <source>
        <dbReference type="EMBL" id="MFD2234255.1"/>
    </source>
</evidence>
<accession>A0ABW5CAK4</accession>
<evidence type="ECO:0000313" key="3">
    <source>
        <dbReference type="Proteomes" id="UP001597296"/>
    </source>
</evidence>
<sequence>MTVRAVLLALLLAPSGAGAQESALTQPRMQIYAGPLHRDYLGCLTCGQYEVSSVWNGHGPFGWDNLYADHSHFARYRAPRDRYSACDPFAADPPILTDVSGKEYGRLNVSTTRPDSICGPNGAQGICQTLTAMCRRTAETTP</sequence>
<dbReference type="RefSeq" id="WP_377316293.1">
    <property type="nucleotide sequence ID" value="NZ_JBHUIY010000019.1"/>
</dbReference>
<gene>
    <name evidence="2" type="ORF">ACFSNB_10615</name>
</gene>
<keyword evidence="3" id="KW-1185">Reference proteome</keyword>
<feature type="chain" id="PRO_5047030624" evidence="1">
    <location>
        <begin position="20"/>
        <end position="142"/>
    </location>
</feature>
<organism evidence="2 3">
    <name type="scientific">Phaeospirillum tilakii</name>
    <dbReference type="NCBI Taxonomy" id="741673"/>
    <lineage>
        <taxon>Bacteria</taxon>
        <taxon>Pseudomonadati</taxon>
        <taxon>Pseudomonadota</taxon>
        <taxon>Alphaproteobacteria</taxon>
        <taxon>Rhodospirillales</taxon>
        <taxon>Rhodospirillaceae</taxon>
        <taxon>Phaeospirillum</taxon>
    </lineage>
</organism>
<feature type="signal peptide" evidence="1">
    <location>
        <begin position="1"/>
        <end position="19"/>
    </location>
</feature>
<protein>
    <submittedName>
        <fullName evidence="2">Uncharacterized protein</fullName>
    </submittedName>
</protein>
<keyword evidence="1" id="KW-0732">Signal</keyword>
<reference evidence="3" key="1">
    <citation type="journal article" date="2019" name="Int. J. Syst. Evol. Microbiol.">
        <title>The Global Catalogue of Microorganisms (GCM) 10K type strain sequencing project: providing services to taxonomists for standard genome sequencing and annotation.</title>
        <authorList>
            <consortium name="The Broad Institute Genomics Platform"/>
            <consortium name="The Broad Institute Genome Sequencing Center for Infectious Disease"/>
            <person name="Wu L."/>
            <person name="Ma J."/>
        </authorList>
    </citation>
    <scope>NUCLEOTIDE SEQUENCE [LARGE SCALE GENOMIC DNA]</scope>
    <source>
        <strain evidence="3">KCTC 15012</strain>
    </source>
</reference>